<gene>
    <name evidence="2" type="ORF">ML536_10375</name>
</gene>
<protein>
    <submittedName>
        <fullName evidence="2">DUF2155 domain-containing protein</fullName>
    </submittedName>
</protein>
<dbReference type="InterPro" id="IPR019225">
    <property type="entry name" value="DUF2155"/>
</dbReference>
<dbReference type="RefSeq" id="WP_281735816.1">
    <property type="nucleotide sequence ID" value="NZ_JAKETQ010000001.1"/>
</dbReference>
<proteinExistence type="predicted"/>
<comment type="caution">
    <text evidence="2">The sequence shown here is derived from an EMBL/GenBank/DDBJ whole genome shotgun (WGS) entry which is preliminary data.</text>
</comment>
<accession>A0AA41QLT5</accession>
<dbReference type="Pfam" id="PF09923">
    <property type="entry name" value="DUF2155"/>
    <property type="match status" value="1"/>
</dbReference>
<evidence type="ECO:0000313" key="2">
    <source>
        <dbReference type="EMBL" id="MCI0127230.1"/>
    </source>
</evidence>
<sequence length="132" mass="14247">MKRLAAALAVVAAFVATPVLAATVSNPIASFTGLDKITARITTFDVYINETVQFGALQITPRVCYTRPATEIQRTSVFVEVDQVSLQGTVKRIFTGWMFADAPALNAVDHPVYDVWLTDCKTSTSIPPPSGN</sequence>
<dbReference type="EMBL" id="JALAZD010000001">
    <property type="protein sequence ID" value="MCI0127230.1"/>
    <property type="molecule type" value="Genomic_DNA"/>
</dbReference>
<evidence type="ECO:0000256" key="1">
    <source>
        <dbReference type="SAM" id="SignalP"/>
    </source>
</evidence>
<feature type="signal peptide" evidence="1">
    <location>
        <begin position="1"/>
        <end position="21"/>
    </location>
</feature>
<name>A0AA41QLT5_9HYPH</name>
<keyword evidence="3" id="KW-1185">Reference proteome</keyword>
<keyword evidence="1" id="KW-0732">Signal</keyword>
<reference evidence="2" key="1">
    <citation type="submission" date="2022-03" db="EMBL/GenBank/DDBJ databases">
        <title>The complete genome sequence of a Methyloterrigena soli.</title>
        <authorList>
            <person name="Zi Z."/>
        </authorList>
    </citation>
    <scope>NUCLEOTIDE SEQUENCE</scope>
    <source>
        <strain evidence="2">M48</strain>
    </source>
</reference>
<dbReference type="AlphaFoldDB" id="A0AA41QLT5"/>
<evidence type="ECO:0000313" key="3">
    <source>
        <dbReference type="Proteomes" id="UP001156140"/>
    </source>
</evidence>
<organism evidence="2 3">
    <name type="scientific">Paradevosia shaoguanensis</name>
    <dbReference type="NCBI Taxonomy" id="1335043"/>
    <lineage>
        <taxon>Bacteria</taxon>
        <taxon>Pseudomonadati</taxon>
        <taxon>Pseudomonadota</taxon>
        <taxon>Alphaproteobacteria</taxon>
        <taxon>Hyphomicrobiales</taxon>
        <taxon>Devosiaceae</taxon>
        <taxon>Paradevosia</taxon>
    </lineage>
</organism>
<feature type="chain" id="PRO_5041441876" evidence="1">
    <location>
        <begin position="22"/>
        <end position="132"/>
    </location>
</feature>
<dbReference type="Proteomes" id="UP001156140">
    <property type="component" value="Unassembled WGS sequence"/>
</dbReference>